<keyword evidence="1" id="KW-0238">DNA-binding</keyword>
<dbReference type="Proteomes" id="UP000187367">
    <property type="component" value="Unassembled WGS sequence"/>
</dbReference>
<evidence type="ECO:0000313" key="2">
    <source>
        <dbReference type="EMBL" id="OMH98869.1"/>
    </source>
</evidence>
<dbReference type="InterPro" id="IPR036390">
    <property type="entry name" value="WH_DNA-bd_sf"/>
</dbReference>
<dbReference type="Gene3D" id="1.10.10.10">
    <property type="entry name" value="Winged helix-like DNA-binding domain superfamily/Winged helix DNA-binding domain"/>
    <property type="match status" value="1"/>
</dbReference>
<dbReference type="InterPro" id="IPR011991">
    <property type="entry name" value="ArsR-like_HTH"/>
</dbReference>
<dbReference type="RefSeq" id="WP_076762364.1">
    <property type="nucleotide sequence ID" value="NZ_JARMML010000009.1"/>
</dbReference>
<dbReference type="InterPro" id="IPR036388">
    <property type="entry name" value="WH-like_DNA-bd_sf"/>
</dbReference>
<reference evidence="2 3" key="1">
    <citation type="submission" date="2017-01" db="EMBL/GenBank/DDBJ databases">
        <title>Bacillus phylogenomics.</title>
        <authorList>
            <person name="Dunlap C."/>
        </authorList>
    </citation>
    <scope>NUCLEOTIDE SEQUENCE [LARGE SCALE GENOMIC DNA]</scope>
    <source>
        <strain evidence="2 3">NRRL B-41282</strain>
    </source>
</reference>
<dbReference type="OrthoDB" id="1821976at2"/>
<protein>
    <submittedName>
        <fullName evidence="2">Phage portal protein</fullName>
    </submittedName>
</protein>
<dbReference type="AlphaFoldDB" id="A0A1R1Q8P2"/>
<comment type="caution">
    <text evidence="2">The sequence shown here is derived from an EMBL/GenBank/DDBJ whole genome shotgun (WGS) entry which is preliminary data.</text>
</comment>
<proteinExistence type="predicted"/>
<dbReference type="SUPFAM" id="SSF46785">
    <property type="entry name" value="Winged helix' DNA-binding domain"/>
    <property type="match status" value="1"/>
</dbReference>
<evidence type="ECO:0000313" key="3">
    <source>
        <dbReference type="Proteomes" id="UP000187367"/>
    </source>
</evidence>
<name>A0A1R1Q8P2_9BACI</name>
<evidence type="ECO:0000256" key="1">
    <source>
        <dbReference type="ARBA" id="ARBA00023125"/>
    </source>
</evidence>
<sequence length="279" mass="32134">MNTSSPIQSENSYPFSIYSGLLTSGHFEKIGSALWLFLWCISSTTKEVERDGVTWGIVLGHKPLKASELADVFGVNEKTVRRWLSQLERNGYIAVARAPYGFVLSVRHSKKFVNQSKPGYVHSQIKERTNASDCKDKLVQANKDITQIKTKNNQIEAIAERFAALRSLQEDRLVHPSPRDYQAIARIVARGVSLSQTIKWLEQCFLEYEGRRRSKQETIKVFSYCEKYMLDRLAELETRKESRRGNNGQTNYRRGYERTEKQKAFITDGQSGRIRRKTV</sequence>
<gene>
    <name evidence="2" type="ORF">BW143_20980</name>
</gene>
<keyword evidence="3" id="KW-1185">Reference proteome</keyword>
<accession>A0A1R1Q8P2</accession>
<dbReference type="CDD" id="cd00090">
    <property type="entry name" value="HTH_ARSR"/>
    <property type="match status" value="1"/>
</dbReference>
<dbReference type="EMBL" id="MTJL01000050">
    <property type="protein sequence ID" value="OMH98869.1"/>
    <property type="molecule type" value="Genomic_DNA"/>
</dbReference>
<accession>A0A1R1RQE8</accession>
<dbReference type="GO" id="GO:0003677">
    <property type="term" value="F:DNA binding"/>
    <property type="evidence" value="ECO:0007669"/>
    <property type="project" value="UniProtKB-KW"/>
</dbReference>
<organism evidence="2 3">
    <name type="scientific">Bacillus swezeyi</name>
    <dbReference type="NCBI Taxonomy" id="1925020"/>
    <lineage>
        <taxon>Bacteria</taxon>
        <taxon>Bacillati</taxon>
        <taxon>Bacillota</taxon>
        <taxon>Bacilli</taxon>
        <taxon>Bacillales</taxon>
        <taxon>Bacillaceae</taxon>
        <taxon>Bacillus</taxon>
    </lineage>
</organism>